<evidence type="ECO:0000313" key="7">
    <source>
        <dbReference type="EMBL" id="CAB5226883.1"/>
    </source>
</evidence>
<evidence type="ECO:0000313" key="4">
    <source>
        <dbReference type="EMBL" id="CAB4189711.1"/>
    </source>
</evidence>
<dbReference type="EMBL" id="LR798365">
    <property type="protein sequence ID" value="CAB5226883.1"/>
    <property type="molecule type" value="Genomic_DNA"/>
</dbReference>
<dbReference type="EMBL" id="LR797241">
    <property type="protein sequence ID" value="CAB4195266.1"/>
    <property type="molecule type" value="Genomic_DNA"/>
</dbReference>
<dbReference type="EMBL" id="LR796628">
    <property type="protein sequence ID" value="CAB4155797.1"/>
    <property type="molecule type" value="Genomic_DNA"/>
</dbReference>
<gene>
    <name evidence="3" type="ORF">UFOVP1064_52</name>
    <name evidence="4" type="ORF">UFOVP1197_11</name>
    <name evidence="5" type="ORF">UFOVP1294_5</name>
    <name evidence="6" type="ORF">UFOVP1412_8</name>
    <name evidence="7" type="ORF">UFOVP1515_63</name>
    <name evidence="1" type="ORF">UFOVP659_23</name>
    <name evidence="2" type="ORF">UFOVP885_2</name>
</gene>
<sequence length="98" mass="10899">MNSGAMEFPRDTPIVQVHTTSGRGFTPEELAVRCADKLMYVSDSAPPAIKEQARAFRQQIEKVVALYMHTAIANDRTTVYNALNDAGHPDLAELIRRI</sequence>
<reference evidence="6" key="1">
    <citation type="submission" date="2020-05" db="EMBL/GenBank/DDBJ databases">
        <authorList>
            <person name="Chiriac C."/>
            <person name="Salcher M."/>
            <person name="Ghai R."/>
            <person name="Kavagutti S V."/>
        </authorList>
    </citation>
    <scope>NUCLEOTIDE SEQUENCE</scope>
</reference>
<dbReference type="EMBL" id="LR796846">
    <property type="protein sequence ID" value="CAB4169299.1"/>
    <property type="molecule type" value="Genomic_DNA"/>
</dbReference>
<proteinExistence type="predicted"/>
<organism evidence="6">
    <name type="scientific">uncultured Caudovirales phage</name>
    <dbReference type="NCBI Taxonomy" id="2100421"/>
    <lineage>
        <taxon>Viruses</taxon>
        <taxon>Duplodnaviria</taxon>
        <taxon>Heunggongvirae</taxon>
        <taxon>Uroviricota</taxon>
        <taxon>Caudoviricetes</taxon>
        <taxon>Peduoviridae</taxon>
        <taxon>Maltschvirus</taxon>
        <taxon>Maltschvirus maltsch</taxon>
    </lineage>
</organism>
<dbReference type="EMBL" id="LR797015">
    <property type="protein sequence ID" value="CAB4181659.1"/>
    <property type="molecule type" value="Genomic_DNA"/>
</dbReference>
<protein>
    <submittedName>
        <fullName evidence="6">Uncharacterized protein</fullName>
    </submittedName>
</protein>
<evidence type="ECO:0000313" key="3">
    <source>
        <dbReference type="EMBL" id="CAB4181659.1"/>
    </source>
</evidence>
<evidence type="ECO:0000313" key="5">
    <source>
        <dbReference type="EMBL" id="CAB4195266.1"/>
    </source>
</evidence>
<accession>A0A6J5S9M3</accession>
<evidence type="ECO:0000313" key="1">
    <source>
        <dbReference type="EMBL" id="CAB4155797.1"/>
    </source>
</evidence>
<dbReference type="EMBL" id="LR797154">
    <property type="protein sequence ID" value="CAB4189711.1"/>
    <property type="molecule type" value="Genomic_DNA"/>
</dbReference>
<name>A0A6J5S9M3_9CAUD</name>
<dbReference type="EMBL" id="LR797365">
    <property type="protein sequence ID" value="CAB4210322.1"/>
    <property type="molecule type" value="Genomic_DNA"/>
</dbReference>
<evidence type="ECO:0000313" key="6">
    <source>
        <dbReference type="EMBL" id="CAB4210322.1"/>
    </source>
</evidence>
<evidence type="ECO:0000313" key="2">
    <source>
        <dbReference type="EMBL" id="CAB4169299.1"/>
    </source>
</evidence>